<reference evidence="3 4" key="1">
    <citation type="submission" date="2020-09" db="EMBL/GenBank/DDBJ databases">
        <title>Paenibacillus sp. strain PR3 16S rRNA gene Genome sequencing and assembly.</title>
        <authorList>
            <person name="Kim J."/>
        </authorList>
    </citation>
    <scope>NUCLEOTIDE SEQUENCE [LARGE SCALE GENOMIC DNA]</scope>
    <source>
        <strain evidence="3 4">PR3</strain>
    </source>
</reference>
<dbReference type="PANTHER" id="PTHR37302">
    <property type="entry name" value="SLR1116 PROTEIN"/>
    <property type="match status" value="1"/>
</dbReference>
<evidence type="ECO:0000313" key="3">
    <source>
        <dbReference type="EMBL" id="MBD3920394.1"/>
    </source>
</evidence>
<dbReference type="SUPFAM" id="SSF109854">
    <property type="entry name" value="DinB/YfiT-like putative metalloenzymes"/>
    <property type="match status" value="1"/>
</dbReference>
<protein>
    <submittedName>
        <fullName evidence="3">Damage-inducible protein DinB</fullName>
    </submittedName>
</protein>
<gene>
    <name evidence="3" type="ORF">H8B09_16655</name>
</gene>
<dbReference type="PANTHER" id="PTHR37302:SF1">
    <property type="entry name" value="PROTEIN DINB"/>
    <property type="match status" value="1"/>
</dbReference>
<dbReference type="RefSeq" id="WP_191204696.1">
    <property type="nucleotide sequence ID" value="NZ_JACXZA010000004.1"/>
</dbReference>
<sequence length="170" mass="19807">MLHHAHQLYDYNFWANDRLFAHLQQLPEDVFNAEITSVFPTVSVTLGHMYVFEMLFMSVLSGLSNEAIYPEMMKWRVNVQGRTLAEMQELFAEAARQFRELLDRTPDPDKPITIEHPSYGRMDTRFSDILQHVVNHGTYHRGNVTAMLRQQGHTGVSTDYIFYLAERVSI</sequence>
<dbReference type="Proteomes" id="UP000609346">
    <property type="component" value="Unassembled WGS sequence"/>
</dbReference>
<comment type="similarity">
    <text evidence="1">Belongs to the DinB family.</text>
</comment>
<keyword evidence="2" id="KW-0479">Metal-binding</keyword>
<dbReference type="Pfam" id="PF05163">
    <property type="entry name" value="DinB"/>
    <property type="match status" value="1"/>
</dbReference>
<name>A0ABR8MWP3_9BACL</name>
<organism evidence="3 4">
    <name type="scientific">Paenibacillus terricola</name>
    <dbReference type="NCBI Taxonomy" id="2763503"/>
    <lineage>
        <taxon>Bacteria</taxon>
        <taxon>Bacillati</taxon>
        <taxon>Bacillota</taxon>
        <taxon>Bacilli</taxon>
        <taxon>Bacillales</taxon>
        <taxon>Paenibacillaceae</taxon>
        <taxon>Paenibacillus</taxon>
    </lineage>
</organism>
<evidence type="ECO:0000256" key="2">
    <source>
        <dbReference type="ARBA" id="ARBA00022723"/>
    </source>
</evidence>
<dbReference type="Gene3D" id="1.20.120.450">
    <property type="entry name" value="dinb family like domain"/>
    <property type="match status" value="1"/>
</dbReference>
<keyword evidence="4" id="KW-1185">Reference proteome</keyword>
<comment type="caution">
    <text evidence="3">The sequence shown here is derived from an EMBL/GenBank/DDBJ whole genome shotgun (WGS) entry which is preliminary data.</text>
</comment>
<dbReference type="EMBL" id="JACXZA010000004">
    <property type="protein sequence ID" value="MBD3920394.1"/>
    <property type="molecule type" value="Genomic_DNA"/>
</dbReference>
<proteinExistence type="inferred from homology"/>
<dbReference type="InterPro" id="IPR034660">
    <property type="entry name" value="DinB/YfiT-like"/>
</dbReference>
<evidence type="ECO:0000256" key="1">
    <source>
        <dbReference type="ARBA" id="ARBA00008635"/>
    </source>
</evidence>
<accession>A0ABR8MWP3</accession>
<evidence type="ECO:0000313" key="4">
    <source>
        <dbReference type="Proteomes" id="UP000609346"/>
    </source>
</evidence>
<dbReference type="InterPro" id="IPR007837">
    <property type="entry name" value="DinB"/>
</dbReference>